<dbReference type="HAMAP" id="MF_00009">
    <property type="entry name" value="Endoribonucl_YbeY"/>
    <property type="match status" value="1"/>
</dbReference>
<comment type="subcellular location">
    <subcellularLocation>
        <location evidence="7">Cytoplasm</location>
    </subcellularLocation>
</comment>
<keyword evidence="9" id="KW-1185">Reference proteome</keyword>
<evidence type="ECO:0000256" key="3">
    <source>
        <dbReference type="ARBA" id="ARBA00022723"/>
    </source>
</evidence>
<keyword evidence="7" id="KW-0698">rRNA processing</keyword>
<evidence type="ECO:0000256" key="5">
    <source>
        <dbReference type="ARBA" id="ARBA00022801"/>
    </source>
</evidence>
<evidence type="ECO:0000256" key="7">
    <source>
        <dbReference type="HAMAP-Rule" id="MF_00009"/>
    </source>
</evidence>
<evidence type="ECO:0000313" key="9">
    <source>
        <dbReference type="Proteomes" id="UP000184212"/>
    </source>
</evidence>
<dbReference type="InterPro" id="IPR002036">
    <property type="entry name" value="YbeY"/>
</dbReference>
<dbReference type="PANTHER" id="PTHR46986">
    <property type="entry name" value="ENDORIBONUCLEASE YBEY, CHLOROPLASTIC"/>
    <property type="match status" value="1"/>
</dbReference>
<keyword evidence="4 7" id="KW-0255">Endonuclease</keyword>
<dbReference type="Proteomes" id="UP000184212">
    <property type="component" value="Unassembled WGS sequence"/>
</dbReference>
<feature type="binding site" evidence="7">
    <location>
        <position position="119"/>
    </location>
    <ligand>
        <name>Zn(2+)</name>
        <dbReference type="ChEBI" id="CHEBI:29105"/>
        <note>catalytic</note>
    </ligand>
</feature>
<evidence type="ECO:0000256" key="4">
    <source>
        <dbReference type="ARBA" id="ARBA00022759"/>
    </source>
</evidence>
<evidence type="ECO:0000256" key="6">
    <source>
        <dbReference type="ARBA" id="ARBA00022833"/>
    </source>
</evidence>
<dbReference type="STRING" id="947013.SAMN04488109_6602"/>
<dbReference type="NCBIfam" id="TIGR00043">
    <property type="entry name" value="rRNA maturation RNase YbeY"/>
    <property type="match status" value="1"/>
</dbReference>
<dbReference type="GO" id="GO:0005737">
    <property type="term" value="C:cytoplasm"/>
    <property type="evidence" value="ECO:0007669"/>
    <property type="project" value="UniProtKB-SubCell"/>
</dbReference>
<dbReference type="PANTHER" id="PTHR46986:SF1">
    <property type="entry name" value="ENDORIBONUCLEASE YBEY, CHLOROPLASTIC"/>
    <property type="match status" value="1"/>
</dbReference>
<dbReference type="EMBL" id="FQWQ01000006">
    <property type="protein sequence ID" value="SHH99624.1"/>
    <property type="molecule type" value="Genomic_DNA"/>
</dbReference>
<dbReference type="OrthoDB" id="9811984at2"/>
<comment type="cofactor">
    <cofactor evidence="7">
        <name>Zn(2+)</name>
        <dbReference type="ChEBI" id="CHEBI:29105"/>
    </cofactor>
    <text evidence="7">Binds 1 zinc ion.</text>
</comment>
<evidence type="ECO:0000256" key="2">
    <source>
        <dbReference type="ARBA" id="ARBA00022722"/>
    </source>
</evidence>
<dbReference type="PROSITE" id="PS01306">
    <property type="entry name" value="UPF0054"/>
    <property type="match status" value="1"/>
</dbReference>
<reference evidence="8 9" key="1">
    <citation type="submission" date="2016-11" db="EMBL/GenBank/DDBJ databases">
        <authorList>
            <person name="Jaros S."/>
            <person name="Januszkiewicz K."/>
            <person name="Wedrychowicz H."/>
        </authorList>
    </citation>
    <scope>NUCLEOTIDE SEQUENCE [LARGE SCALE GENOMIC DNA]</scope>
    <source>
        <strain evidence="8 9">DSM 24574</strain>
    </source>
</reference>
<dbReference type="SUPFAM" id="SSF55486">
    <property type="entry name" value="Metalloproteases ('zincins'), catalytic domain"/>
    <property type="match status" value="1"/>
</dbReference>
<keyword evidence="6 7" id="KW-0862">Zinc</keyword>
<accession>A0A1M5XJD9</accession>
<feature type="binding site" evidence="7">
    <location>
        <position position="109"/>
    </location>
    <ligand>
        <name>Zn(2+)</name>
        <dbReference type="ChEBI" id="CHEBI:29105"/>
        <note>catalytic</note>
    </ligand>
</feature>
<comment type="similarity">
    <text evidence="1 7">Belongs to the endoribonuclease YbeY family.</text>
</comment>
<evidence type="ECO:0000256" key="1">
    <source>
        <dbReference type="ARBA" id="ARBA00010875"/>
    </source>
</evidence>
<dbReference type="GO" id="GO:0006364">
    <property type="term" value="P:rRNA processing"/>
    <property type="evidence" value="ECO:0007669"/>
    <property type="project" value="UniProtKB-UniRule"/>
</dbReference>
<dbReference type="Pfam" id="PF02130">
    <property type="entry name" value="YbeY"/>
    <property type="match status" value="1"/>
</dbReference>
<dbReference type="EC" id="3.1.-.-" evidence="7"/>
<keyword evidence="3 7" id="KW-0479">Metal-binding</keyword>
<gene>
    <name evidence="7" type="primary">ybeY</name>
    <name evidence="8" type="ORF">SAMN04488109_6602</name>
</gene>
<dbReference type="GO" id="GO:0004521">
    <property type="term" value="F:RNA endonuclease activity"/>
    <property type="evidence" value="ECO:0007669"/>
    <property type="project" value="UniProtKB-UniRule"/>
</dbReference>
<organism evidence="8 9">
    <name type="scientific">Chryseolinea serpens</name>
    <dbReference type="NCBI Taxonomy" id="947013"/>
    <lineage>
        <taxon>Bacteria</taxon>
        <taxon>Pseudomonadati</taxon>
        <taxon>Bacteroidota</taxon>
        <taxon>Cytophagia</taxon>
        <taxon>Cytophagales</taxon>
        <taxon>Fulvivirgaceae</taxon>
        <taxon>Chryseolinea</taxon>
    </lineage>
</organism>
<dbReference type="GO" id="GO:0008270">
    <property type="term" value="F:zinc ion binding"/>
    <property type="evidence" value="ECO:0007669"/>
    <property type="project" value="UniProtKB-UniRule"/>
</dbReference>
<dbReference type="InterPro" id="IPR023091">
    <property type="entry name" value="MetalPrtase_cat_dom_sf_prd"/>
</dbReference>
<feature type="binding site" evidence="7">
    <location>
        <position position="113"/>
    </location>
    <ligand>
        <name>Zn(2+)</name>
        <dbReference type="ChEBI" id="CHEBI:29105"/>
        <note>catalytic</note>
    </ligand>
</feature>
<proteinExistence type="inferred from homology"/>
<dbReference type="RefSeq" id="WP_073143081.1">
    <property type="nucleotide sequence ID" value="NZ_FQWQ01000006.1"/>
</dbReference>
<protein>
    <recommendedName>
        <fullName evidence="7">Endoribonuclease YbeY</fullName>
        <ecNumber evidence="7">3.1.-.-</ecNumber>
    </recommendedName>
</protein>
<dbReference type="Gene3D" id="3.40.390.30">
    <property type="entry name" value="Metalloproteases ('zincins'), catalytic domain"/>
    <property type="match status" value="1"/>
</dbReference>
<dbReference type="AlphaFoldDB" id="A0A1M5XJD9"/>
<keyword evidence="5 7" id="KW-0378">Hydrolase</keyword>
<keyword evidence="2 7" id="KW-0540">Nuclease</keyword>
<name>A0A1M5XJD9_9BACT</name>
<dbReference type="GO" id="GO:0004222">
    <property type="term" value="F:metalloendopeptidase activity"/>
    <property type="evidence" value="ECO:0007669"/>
    <property type="project" value="InterPro"/>
</dbReference>
<keyword evidence="7" id="KW-0963">Cytoplasm</keyword>
<evidence type="ECO:0000313" key="8">
    <source>
        <dbReference type="EMBL" id="SHH99624.1"/>
    </source>
</evidence>
<dbReference type="InterPro" id="IPR020549">
    <property type="entry name" value="YbeY_CS"/>
</dbReference>
<keyword evidence="7" id="KW-0690">Ribosome biogenesis</keyword>
<sequence>MSSIRFFEEDITFQIPHPRKTSTWIKSAIAKEKRMLGELNFIFCSDNHLRQINIQYLNHHTFTDIVTFDTSEEKGLISGDIFISIDRVQENAQKFKTTFDHELHRVLIHGVLHLVGYSDKGTDKKAAMRKKEDAYLSLRK</sequence>
<comment type="function">
    <text evidence="7">Single strand-specific metallo-endoribonuclease involved in late-stage 70S ribosome quality control and in maturation of the 3' terminus of the 16S rRNA.</text>
</comment>